<dbReference type="Proteomes" id="UP001054945">
    <property type="component" value="Unassembled WGS sequence"/>
</dbReference>
<dbReference type="AlphaFoldDB" id="A0AAV4SYK0"/>
<sequence>MQKLSLCRCILVREKSIPDVQKVSRKILGKEQSSLSPRYCENYGDDEEEELKRWQVRRNEGTYPHVFLYERNRKYPHPSPQMSEKASPPLLGLIKCRGQRLPMMEPLGL</sequence>
<organism evidence="1 2">
    <name type="scientific">Caerostris extrusa</name>
    <name type="common">Bark spider</name>
    <name type="synonym">Caerostris bankana</name>
    <dbReference type="NCBI Taxonomy" id="172846"/>
    <lineage>
        <taxon>Eukaryota</taxon>
        <taxon>Metazoa</taxon>
        <taxon>Ecdysozoa</taxon>
        <taxon>Arthropoda</taxon>
        <taxon>Chelicerata</taxon>
        <taxon>Arachnida</taxon>
        <taxon>Araneae</taxon>
        <taxon>Araneomorphae</taxon>
        <taxon>Entelegynae</taxon>
        <taxon>Araneoidea</taxon>
        <taxon>Araneidae</taxon>
        <taxon>Caerostris</taxon>
    </lineage>
</organism>
<protein>
    <submittedName>
        <fullName evidence="1">Uncharacterized protein</fullName>
    </submittedName>
</protein>
<name>A0AAV4SYK0_CAEEX</name>
<reference evidence="1 2" key="1">
    <citation type="submission" date="2021-06" db="EMBL/GenBank/DDBJ databases">
        <title>Caerostris extrusa draft genome.</title>
        <authorList>
            <person name="Kono N."/>
            <person name="Arakawa K."/>
        </authorList>
    </citation>
    <scope>NUCLEOTIDE SEQUENCE [LARGE SCALE GENOMIC DNA]</scope>
</reference>
<keyword evidence="2" id="KW-1185">Reference proteome</keyword>
<evidence type="ECO:0000313" key="1">
    <source>
        <dbReference type="EMBL" id="GIY38211.1"/>
    </source>
</evidence>
<dbReference type="EMBL" id="BPLR01010271">
    <property type="protein sequence ID" value="GIY38211.1"/>
    <property type="molecule type" value="Genomic_DNA"/>
</dbReference>
<accession>A0AAV4SYK0</accession>
<evidence type="ECO:0000313" key="2">
    <source>
        <dbReference type="Proteomes" id="UP001054945"/>
    </source>
</evidence>
<proteinExistence type="predicted"/>
<gene>
    <name evidence="1" type="ORF">CEXT_708441</name>
</gene>
<comment type="caution">
    <text evidence="1">The sequence shown here is derived from an EMBL/GenBank/DDBJ whole genome shotgun (WGS) entry which is preliminary data.</text>
</comment>